<name>A0A5B8VCM5_9BACT</name>
<organism evidence="6 7">
    <name type="scientific">Panacibacter ginsenosidivorans</name>
    <dbReference type="NCBI Taxonomy" id="1813871"/>
    <lineage>
        <taxon>Bacteria</taxon>
        <taxon>Pseudomonadati</taxon>
        <taxon>Bacteroidota</taxon>
        <taxon>Chitinophagia</taxon>
        <taxon>Chitinophagales</taxon>
        <taxon>Chitinophagaceae</taxon>
        <taxon>Panacibacter</taxon>
    </lineage>
</organism>
<keyword evidence="2 5" id="KW-0812">Transmembrane</keyword>
<dbReference type="PANTHER" id="PTHR43847">
    <property type="entry name" value="BLL3993 PROTEIN"/>
    <property type="match status" value="1"/>
</dbReference>
<dbReference type="InterPro" id="IPR007318">
    <property type="entry name" value="Phopholipid_MeTrfase"/>
</dbReference>
<keyword evidence="6" id="KW-0489">Methyltransferase</keyword>
<dbReference type="Pfam" id="PF04191">
    <property type="entry name" value="PEMT"/>
    <property type="match status" value="1"/>
</dbReference>
<evidence type="ECO:0000256" key="3">
    <source>
        <dbReference type="ARBA" id="ARBA00022989"/>
    </source>
</evidence>
<dbReference type="OrthoDB" id="9809773at2"/>
<dbReference type="Gene3D" id="1.20.120.1630">
    <property type="match status" value="1"/>
</dbReference>
<feature type="transmembrane region" description="Helical" evidence="5">
    <location>
        <begin position="113"/>
        <end position="131"/>
    </location>
</feature>
<dbReference type="AlphaFoldDB" id="A0A5B8VCM5"/>
<protein>
    <submittedName>
        <fullName evidence="6">Isoprenylcysteine carboxylmethyltransferase family protein</fullName>
    </submittedName>
</protein>
<dbReference type="GO" id="GO:0008168">
    <property type="term" value="F:methyltransferase activity"/>
    <property type="evidence" value="ECO:0007669"/>
    <property type="project" value="UniProtKB-KW"/>
</dbReference>
<proteinExistence type="predicted"/>
<dbReference type="InterPro" id="IPR052527">
    <property type="entry name" value="Metal_cation-efflux_comp"/>
</dbReference>
<keyword evidence="6" id="KW-0808">Transferase</keyword>
<dbReference type="EMBL" id="CP042435">
    <property type="protein sequence ID" value="QEC68436.1"/>
    <property type="molecule type" value="Genomic_DNA"/>
</dbReference>
<dbReference type="GO" id="GO:0032259">
    <property type="term" value="P:methylation"/>
    <property type="evidence" value="ECO:0007669"/>
    <property type="project" value="UniProtKB-KW"/>
</dbReference>
<evidence type="ECO:0000256" key="5">
    <source>
        <dbReference type="SAM" id="Phobius"/>
    </source>
</evidence>
<gene>
    <name evidence="6" type="ORF">FRZ67_14395</name>
</gene>
<dbReference type="Proteomes" id="UP000321533">
    <property type="component" value="Chromosome"/>
</dbReference>
<feature type="transmembrane region" description="Helical" evidence="5">
    <location>
        <begin position="16"/>
        <end position="34"/>
    </location>
</feature>
<comment type="subcellular location">
    <subcellularLocation>
        <location evidence="1">Endomembrane system</location>
        <topology evidence="1">Multi-pass membrane protein</topology>
    </subcellularLocation>
</comment>
<keyword evidence="7" id="KW-1185">Reference proteome</keyword>
<evidence type="ECO:0000313" key="6">
    <source>
        <dbReference type="EMBL" id="QEC68436.1"/>
    </source>
</evidence>
<accession>A0A5B8VCM5</accession>
<keyword evidence="3 5" id="KW-1133">Transmembrane helix</keyword>
<dbReference type="KEGG" id="pgin:FRZ67_14395"/>
<sequence length="157" mass="17902">MATKKDNPAVVVPPPLIYVAVFFLSLMLQKYFPINNSFFTSGSSKITGLVLMAIALLFILPALLKFAQSKNTLMTIRPANSLQTNGIYKISRNPMYAGLIFLYSGIGMLKGNWWTFILIPVIIIIVQLYVIKGEENYLQRAFGEAYIQYRKKVRRWI</sequence>
<evidence type="ECO:0000256" key="2">
    <source>
        <dbReference type="ARBA" id="ARBA00022692"/>
    </source>
</evidence>
<evidence type="ECO:0000313" key="7">
    <source>
        <dbReference type="Proteomes" id="UP000321533"/>
    </source>
</evidence>
<reference evidence="6 7" key="1">
    <citation type="journal article" date="2016" name="Int. J. Syst. Evol. Microbiol.">
        <title>Panacibacter ginsenosidivorans gen. nov., sp. nov., with ginsenoside converting activity isolated from soil of a ginseng field.</title>
        <authorList>
            <person name="Siddiqi M.Z."/>
            <person name="Muhammad Shafi S."/>
            <person name="Choi K.D."/>
            <person name="Im W.T."/>
        </authorList>
    </citation>
    <scope>NUCLEOTIDE SEQUENCE [LARGE SCALE GENOMIC DNA]</scope>
    <source>
        <strain evidence="6 7">Gsoil1550</strain>
    </source>
</reference>
<evidence type="ECO:0000256" key="4">
    <source>
        <dbReference type="ARBA" id="ARBA00023136"/>
    </source>
</evidence>
<dbReference type="PANTHER" id="PTHR43847:SF1">
    <property type="entry name" value="BLL3993 PROTEIN"/>
    <property type="match status" value="1"/>
</dbReference>
<feature type="transmembrane region" description="Helical" evidence="5">
    <location>
        <begin position="46"/>
        <end position="64"/>
    </location>
</feature>
<dbReference type="RefSeq" id="WP_147190438.1">
    <property type="nucleotide sequence ID" value="NZ_CP042435.1"/>
</dbReference>
<keyword evidence="4 5" id="KW-0472">Membrane</keyword>
<dbReference type="GO" id="GO:0012505">
    <property type="term" value="C:endomembrane system"/>
    <property type="evidence" value="ECO:0007669"/>
    <property type="project" value="UniProtKB-SubCell"/>
</dbReference>
<evidence type="ECO:0000256" key="1">
    <source>
        <dbReference type="ARBA" id="ARBA00004127"/>
    </source>
</evidence>